<gene>
    <name evidence="5" type="ORF">NQ317_008191</name>
</gene>
<feature type="compositionally biased region" description="Basic and acidic residues" evidence="3">
    <location>
        <begin position="231"/>
        <end position="242"/>
    </location>
</feature>
<dbReference type="InterPro" id="IPR051095">
    <property type="entry name" value="Dros_DevTransReg"/>
</dbReference>
<feature type="compositionally biased region" description="Basic and acidic residues" evidence="3">
    <location>
        <begin position="133"/>
        <end position="149"/>
    </location>
</feature>
<dbReference type="PROSITE" id="PS50097">
    <property type="entry name" value="BTB"/>
    <property type="match status" value="1"/>
</dbReference>
<dbReference type="SMART" id="SM00225">
    <property type="entry name" value="BTB"/>
    <property type="match status" value="1"/>
</dbReference>
<keyword evidence="2" id="KW-0539">Nucleus</keyword>
<feature type="compositionally biased region" description="Low complexity" evidence="3">
    <location>
        <begin position="150"/>
        <end position="162"/>
    </location>
</feature>
<evidence type="ECO:0000256" key="2">
    <source>
        <dbReference type="ARBA" id="ARBA00023242"/>
    </source>
</evidence>
<dbReference type="EMBL" id="JAPWTJ010001240">
    <property type="protein sequence ID" value="KAJ8973099.1"/>
    <property type="molecule type" value="Genomic_DNA"/>
</dbReference>
<dbReference type="InterPro" id="IPR011333">
    <property type="entry name" value="SKP1/BTB/POZ_sf"/>
</dbReference>
<dbReference type="Pfam" id="PF00651">
    <property type="entry name" value="BTB"/>
    <property type="match status" value="1"/>
</dbReference>
<keyword evidence="6" id="KW-1185">Reference proteome</keyword>
<proteinExistence type="predicted"/>
<reference evidence="5" key="1">
    <citation type="journal article" date="2023" name="Insect Mol. Biol.">
        <title>Genome sequencing provides insights into the evolution of gene families encoding plant cell wall-degrading enzymes in longhorned beetles.</title>
        <authorList>
            <person name="Shin N.R."/>
            <person name="Okamura Y."/>
            <person name="Kirsch R."/>
            <person name="Pauchet Y."/>
        </authorList>
    </citation>
    <scope>NUCLEOTIDE SEQUENCE</scope>
    <source>
        <strain evidence="5">MMC_N1</strain>
    </source>
</reference>
<dbReference type="PANTHER" id="PTHR23110:SF93">
    <property type="entry name" value="ZINC FINGER AND BTB DOMAIN-CONTAINING PROTEIN 14-LIKE PROTEIN"/>
    <property type="match status" value="1"/>
</dbReference>
<name>A0ABQ9J4Q9_9CUCU</name>
<feature type="region of interest" description="Disordered" evidence="3">
    <location>
        <begin position="231"/>
        <end position="252"/>
    </location>
</feature>
<feature type="region of interest" description="Disordered" evidence="3">
    <location>
        <begin position="175"/>
        <end position="196"/>
    </location>
</feature>
<organism evidence="5 6">
    <name type="scientific">Molorchus minor</name>
    <dbReference type="NCBI Taxonomy" id="1323400"/>
    <lineage>
        <taxon>Eukaryota</taxon>
        <taxon>Metazoa</taxon>
        <taxon>Ecdysozoa</taxon>
        <taxon>Arthropoda</taxon>
        <taxon>Hexapoda</taxon>
        <taxon>Insecta</taxon>
        <taxon>Pterygota</taxon>
        <taxon>Neoptera</taxon>
        <taxon>Endopterygota</taxon>
        <taxon>Coleoptera</taxon>
        <taxon>Polyphaga</taxon>
        <taxon>Cucujiformia</taxon>
        <taxon>Chrysomeloidea</taxon>
        <taxon>Cerambycidae</taxon>
        <taxon>Lamiinae</taxon>
        <taxon>Monochamini</taxon>
        <taxon>Molorchus</taxon>
    </lineage>
</organism>
<accession>A0ABQ9J4Q9</accession>
<evidence type="ECO:0000313" key="6">
    <source>
        <dbReference type="Proteomes" id="UP001162164"/>
    </source>
</evidence>
<evidence type="ECO:0000256" key="3">
    <source>
        <dbReference type="SAM" id="MobiDB-lite"/>
    </source>
</evidence>
<feature type="domain" description="BTB" evidence="4">
    <location>
        <begin position="36"/>
        <end position="107"/>
    </location>
</feature>
<dbReference type="PANTHER" id="PTHR23110">
    <property type="entry name" value="BTB DOMAIN TRANSCRIPTION FACTOR"/>
    <property type="match status" value="1"/>
</dbReference>
<comment type="subcellular location">
    <subcellularLocation>
        <location evidence="1">Nucleus</location>
    </subcellularLocation>
</comment>
<dbReference type="SUPFAM" id="SSF54695">
    <property type="entry name" value="POZ domain"/>
    <property type="match status" value="1"/>
</dbReference>
<evidence type="ECO:0000313" key="5">
    <source>
        <dbReference type="EMBL" id="KAJ8973099.1"/>
    </source>
</evidence>
<dbReference type="InterPro" id="IPR000210">
    <property type="entry name" value="BTB/POZ_dom"/>
</dbReference>
<evidence type="ECO:0000259" key="4">
    <source>
        <dbReference type="PROSITE" id="PS50097"/>
    </source>
</evidence>
<evidence type="ECO:0000256" key="1">
    <source>
        <dbReference type="ARBA" id="ARBA00004123"/>
    </source>
</evidence>
<sequence>MDKQAEICETYQLKWSSYNTYIHSCIATSLHNPSFADVALVTADGHQIMAHRFVLSYSSQYLNQILKFQPKVTTALPLMIVMPPEIDYKSLKVLVRYMYSGEAKVSKEILKTVLKGGDILQIKGLYREKEELNKNTRSKVPDHLQKDASNDSTASTTSTVPTTITSPLVQALEANQHPIQKKDVSPVTVKSEGSPSKENIQYQLMIKEEPIEWSEADMELIDSKEVFEEMTVKSENTEHGSESTEQEEETMFSPLTCRTVYGNLYDSC</sequence>
<dbReference type="Proteomes" id="UP001162164">
    <property type="component" value="Unassembled WGS sequence"/>
</dbReference>
<protein>
    <recommendedName>
        <fullName evidence="4">BTB domain-containing protein</fullName>
    </recommendedName>
</protein>
<comment type="caution">
    <text evidence="5">The sequence shown here is derived from an EMBL/GenBank/DDBJ whole genome shotgun (WGS) entry which is preliminary data.</text>
</comment>
<dbReference type="Gene3D" id="3.30.710.10">
    <property type="entry name" value="Potassium Channel Kv1.1, Chain A"/>
    <property type="match status" value="1"/>
</dbReference>
<feature type="region of interest" description="Disordered" evidence="3">
    <location>
        <begin position="133"/>
        <end position="162"/>
    </location>
</feature>